<feature type="compositionally biased region" description="Basic and acidic residues" evidence="1">
    <location>
        <begin position="69"/>
        <end position="82"/>
    </location>
</feature>
<name>A0A6A5Y5D9_9PLEO</name>
<reference evidence="2" key="1">
    <citation type="journal article" date="2020" name="Stud. Mycol.">
        <title>101 Dothideomycetes genomes: a test case for predicting lifestyles and emergence of pathogens.</title>
        <authorList>
            <person name="Haridas S."/>
            <person name="Albert R."/>
            <person name="Binder M."/>
            <person name="Bloem J."/>
            <person name="Labutti K."/>
            <person name="Salamov A."/>
            <person name="Andreopoulos B."/>
            <person name="Baker S."/>
            <person name="Barry K."/>
            <person name="Bills G."/>
            <person name="Bluhm B."/>
            <person name="Cannon C."/>
            <person name="Castanera R."/>
            <person name="Culley D."/>
            <person name="Daum C."/>
            <person name="Ezra D."/>
            <person name="Gonzalez J."/>
            <person name="Henrissat B."/>
            <person name="Kuo A."/>
            <person name="Liang C."/>
            <person name="Lipzen A."/>
            <person name="Lutzoni F."/>
            <person name="Magnuson J."/>
            <person name="Mondo S."/>
            <person name="Nolan M."/>
            <person name="Ohm R."/>
            <person name="Pangilinan J."/>
            <person name="Park H.-J."/>
            <person name="Ramirez L."/>
            <person name="Alfaro M."/>
            <person name="Sun H."/>
            <person name="Tritt A."/>
            <person name="Yoshinaga Y."/>
            <person name="Zwiers L.-H."/>
            <person name="Turgeon B."/>
            <person name="Goodwin S."/>
            <person name="Spatafora J."/>
            <person name="Crous P."/>
            <person name="Grigoriev I."/>
        </authorList>
    </citation>
    <scope>NUCLEOTIDE SEQUENCE</scope>
    <source>
        <strain evidence="2">CBS 175.79</strain>
    </source>
</reference>
<dbReference type="RefSeq" id="XP_033389114.1">
    <property type="nucleotide sequence ID" value="XM_033534683.1"/>
</dbReference>
<proteinExistence type="predicted"/>
<evidence type="ECO:0000313" key="3">
    <source>
        <dbReference type="Proteomes" id="UP000799778"/>
    </source>
</evidence>
<dbReference type="GeneID" id="54292080"/>
<sequence length="278" mass="31456">MTPLAYEEDLEVLQGRIYYNMVSNIVHRPKKVGDNLSPQPASSETVKLPVLPSNRFPTDAPLKRSTPSKAEDRKAKKAKVPEKVQLQGEISGLLEELDLLKCKLTNKDGDTDHEAMGYNFYGRRKLCAIIEENWDADLTTFFRNDARGIDIHPRIPPTKEHDLSAFTKRRLAREGESVTEFLERMNDAPKNPLDFGFDILSHLAVVSEFTEGLGDGMRQLLFEAVQTRKAQYRARNTGEMLILDVKKVINDLVQEAEQSNEKLSNSDDGWTSVCSCEE</sequence>
<dbReference type="AlphaFoldDB" id="A0A6A5Y5D9"/>
<organism evidence="2 3">
    <name type="scientific">Aaosphaeria arxii CBS 175.79</name>
    <dbReference type="NCBI Taxonomy" id="1450172"/>
    <lineage>
        <taxon>Eukaryota</taxon>
        <taxon>Fungi</taxon>
        <taxon>Dikarya</taxon>
        <taxon>Ascomycota</taxon>
        <taxon>Pezizomycotina</taxon>
        <taxon>Dothideomycetes</taxon>
        <taxon>Pleosporomycetidae</taxon>
        <taxon>Pleosporales</taxon>
        <taxon>Pleosporales incertae sedis</taxon>
        <taxon>Aaosphaeria</taxon>
    </lineage>
</organism>
<protein>
    <submittedName>
        <fullName evidence="2">Uncharacterized protein</fullName>
    </submittedName>
</protein>
<gene>
    <name evidence="2" type="ORF">BU24DRAFT_8248</name>
</gene>
<evidence type="ECO:0000313" key="2">
    <source>
        <dbReference type="EMBL" id="KAF2020775.1"/>
    </source>
</evidence>
<feature type="region of interest" description="Disordered" evidence="1">
    <location>
        <begin position="33"/>
        <end position="82"/>
    </location>
</feature>
<accession>A0A6A5Y5D9</accession>
<feature type="compositionally biased region" description="Polar residues" evidence="1">
    <location>
        <begin position="36"/>
        <end position="45"/>
    </location>
</feature>
<keyword evidence="3" id="KW-1185">Reference proteome</keyword>
<evidence type="ECO:0000256" key="1">
    <source>
        <dbReference type="SAM" id="MobiDB-lite"/>
    </source>
</evidence>
<dbReference type="EMBL" id="ML978066">
    <property type="protein sequence ID" value="KAF2020775.1"/>
    <property type="molecule type" value="Genomic_DNA"/>
</dbReference>
<dbReference type="Proteomes" id="UP000799778">
    <property type="component" value="Unassembled WGS sequence"/>
</dbReference>